<feature type="transmembrane region" description="Helical" evidence="1">
    <location>
        <begin position="101"/>
        <end position="119"/>
    </location>
</feature>
<dbReference type="InterPro" id="IPR051311">
    <property type="entry name" value="DedA_domain"/>
</dbReference>
<evidence type="ECO:0000313" key="3">
    <source>
        <dbReference type="EMBL" id="KGQ70242.1"/>
    </source>
</evidence>
<comment type="caution">
    <text evidence="3">The sequence shown here is derived from an EMBL/GenBank/DDBJ whole genome shotgun (WGS) entry which is preliminary data.</text>
</comment>
<keyword evidence="4" id="KW-1185">Reference proteome</keyword>
<dbReference type="RefSeq" id="WP_034615458.1">
    <property type="nucleotide sequence ID" value="NZ_JSUM01000011.1"/>
</dbReference>
<dbReference type="PANTHER" id="PTHR42709">
    <property type="entry name" value="ALKALINE PHOSPHATASE LIKE PROTEIN"/>
    <property type="match status" value="1"/>
</dbReference>
<evidence type="ECO:0000313" key="4">
    <source>
        <dbReference type="Proteomes" id="UP000030380"/>
    </source>
</evidence>
<reference evidence="3 4" key="1">
    <citation type="submission" date="2014-11" db="EMBL/GenBank/DDBJ databases">
        <title>Draft genome sequence of Chelonobacter oris 1662T, associated with respiratory disease in Hermann's Tortoises.</title>
        <authorList>
            <person name="Kudirkiene E."/>
            <person name="Hansen M.J."/>
            <person name="Bojesen A.M."/>
        </authorList>
    </citation>
    <scope>NUCLEOTIDE SEQUENCE [LARGE SCALE GENOMIC DNA]</scope>
    <source>
        <strain evidence="3 4">1662</strain>
    </source>
</reference>
<keyword evidence="1" id="KW-0812">Transmembrane</keyword>
<evidence type="ECO:0000259" key="2">
    <source>
        <dbReference type="Pfam" id="PF09335"/>
    </source>
</evidence>
<keyword evidence="1" id="KW-0472">Membrane</keyword>
<proteinExistence type="predicted"/>
<dbReference type="Pfam" id="PF09335">
    <property type="entry name" value="VTT_dom"/>
    <property type="match status" value="1"/>
</dbReference>
<feature type="transmembrane region" description="Helical" evidence="1">
    <location>
        <begin position="131"/>
        <end position="152"/>
    </location>
</feature>
<dbReference type="Proteomes" id="UP000030380">
    <property type="component" value="Unassembled WGS sequence"/>
</dbReference>
<organism evidence="3 4">
    <name type="scientific">Chelonobacter oris</name>
    <dbReference type="NCBI Taxonomy" id="505317"/>
    <lineage>
        <taxon>Bacteria</taxon>
        <taxon>Pseudomonadati</taxon>
        <taxon>Pseudomonadota</taxon>
        <taxon>Gammaproteobacteria</taxon>
        <taxon>Pasteurellales</taxon>
        <taxon>Pasteurellaceae</taxon>
        <taxon>Chelonobacter</taxon>
    </lineage>
</organism>
<name>A0A0A3AR73_9PAST</name>
<dbReference type="PANTHER" id="PTHR42709:SF11">
    <property type="entry name" value="DEDA FAMILY PROTEIN"/>
    <property type="match status" value="1"/>
</dbReference>
<gene>
    <name evidence="3" type="ORF">OA57_06935</name>
</gene>
<dbReference type="OrthoDB" id="9810270at2"/>
<feature type="transmembrane region" description="Helical" evidence="1">
    <location>
        <begin position="172"/>
        <end position="190"/>
    </location>
</feature>
<evidence type="ECO:0000256" key="1">
    <source>
        <dbReference type="SAM" id="Phobius"/>
    </source>
</evidence>
<keyword evidence="1" id="KW-1133">Transmembrane helix</keyword>
<dbReference type="EMBL" id="JSUM01000011">
    <property type="protein sequence ID" value="KGQ70242.1"/>
    <property type="molecule type" value="Genomic_DNA"/>
</dbReference>
<feature type="transmembrane region" description="Helical" evidence="1">
    <location>
        <begin position="20"/>
        <end position="37"/>
    </location>
</feature>
<feature type="domain" description="VTT" evidence="2">
    <location>
        <begin position="56"/>
        <end position="154"/>
    </location>
</feature>
<feature type="transmembrane region" description="Helical" evidence="1">
    <location>
        <begin position="57"/>
        <end position="80"/>
    </location>
</feature>
<dbReference type="InterPro" id="IPR032816">
    <property type="entry name" value="VTT_dom"/>
</dbReference>
<protein>
    <submittedName>
        <fullName evidence="3">Membrane protein</fullName>
    </submittedName>
</protein>
<dbReference type="STRING" id="505317.OA57_06935"/>
<sequence length="191" mass="21780">MKIFGKMYDWTMRWSRHHLAVYWLAFVSFIEAIFFPIPPDVMLIPMSMNNPQKALKYALFTALASMLGGLVGYAVGYYAFDFVQHYIVQFGYQDKLEQVTIWFHQWGILVLFVAGFSPIPYKVFTIAGGLLHMALLPFALTAFISRAARFILVAKLSAWGGPKVEAKLRRSIEVIGWSVVVLAVIAYFILR</sequence>
<accession>A0A0A3AR73</accession>
<dbReference type="AlphaFoldDB" id="A0A0A3AR73"/>
<dbReference type="GO" id="GO:0005886">
    <property type="term" value="C:plasma membrane"/>
    <property type="evidence" value="ECO:0007669"/>
    <property type="project" value="TreeGrafter"/>
</dbReference>